<evidence type="ECO:0000313" key="2">
    <source>
        <dbReference type="EMBL" id="TGO32500.1"/>
    </source>
</evidence>
<keyword evidence="1" id="KW-0732">Signal</keyword>
<feature type="chain" id="PRO_5021382952" evidence="1">
    <location>
        <begin position="17"/>
        <end position="148"/>
    </location>
</feature>
<dbReference type="EMBL" id="PQXK01000312">
    <property type="protein sequence ID" value="TGO32500.1"/>
    <property type="molecule type" value="Genomic_DNA"/>
</dbReference>
<dbReference type="Proteomes" id="UP000297814">
    <property type="component" value="Unassembled WGS sequence"/>
</dbReference>
<feature type="signal peptide" evidence="1">
    <location>
        <begin position="1"/>
        <end position="16"/>
    </location>
</feature>
<evidence type="ECO:0000256" key="1">
    <source>
        <dbReference type="SAM" id="SignalP"/>
    </source>
</evidence>
<organism evidence="2 3">
    <name type="scientific">Botrytis hyacinthi</name>
    <dbReference type="NCBI Taxonomy" id="278943"/>
    <lineage>
        <taxon>Eukaryota</taxon>
        <taxon>Fungi</taxon>
        <taxon>Dikarya</taxon>
        <taxon>Ascomycota</taxon>
        <taxon>Pezizomycotina</taxon>
        <taxon>Leotiomycetes</taxon>
        <taxon>Helotiales</taxon>
        <taxon>Sclerotiniaceae</taxon>
        <taxon>Botrytis</taxon>
    </lineage>
</organism>
<reference evidence="2 3" key="1">
    <citation type="submission" date="2017-12" db="EMBL/GenBank/DDBJ databases">
        <title>Comparative genomics of Botrytis spp.</title>
        <authorList>
            <person name="Valero-Jimenez C.A."/>
            <person name="Tapia P."/>
            <person name="Veloso J."/>
            <person name="Silva-Moreno E."/>
            <person name="Staats M."/>
            <person name="Valdes J.H."/>
            <person name="Van Kan J.A.L."/>
        </authorList>
    </citation>
    <scope>NUCLEOTIDE SEQUENCE [LARGE SCALE GENOMIC DNA]</scope>
    <source>
        <strain evidence="2 3">Bh0001</strain>
    </source>
</reference>
<gene>
    <name evidence="2" type="ORF">BHYA_0312g00110</name>
</gene>
<protein>
    <submittedName>
        <fullName evidence="2">Uncharacterized protein</fullName>
    </submittedName>
</protein>
<name>A0A4Z1GAM2_9HELO</name>
<evidence type="ECO:0000313" key="3">
    <source>
        <dbReference type="Proteomes" id="UP000297814"/>
    </source>
</evidence>
<proteinExistence type="predicted"/>
<keyword evidence="3" id="KW-1185">Reference proteome</keyword>
<sequence length="148" mass="17212">MFILISLFGWFAVAWRSQPPTLCSPWVHEWPFYFGTHENCNGHIEDNITLWVLGIGYLIMTLVELQFWREAAYDNGRMKGKLEILEKLAKLDGKKRLEATEKPLRDYGLVEKVIEEDENFLIDLGVVKKVAEEDLEKDLEKGTLLIEL</sequence>
<comment type="caution">
    <text evidence="2">The sequence shown here is derived from an EMBL/GenBank/DDBJ whole genome shotgun (WGS) entry which is preliminary data.</text>
</comment>
<dbReference type="AlphaFoldDB" id="A0A4Z1GAM2"/>
<accession>A0A4Z1GAM2</accession>